<reference evidence="1 2" key="1">
    <citation type="journal article" date="2021" name="Arch. Microbiol.">
        <title>Myceligenerans indicum sp. nov., an actinobacterium isolated from mangrove sediment of Sundarbans, India.</title>
        <authorList>
            <person name="Asha K."/>
            <person name="Bhadury P."/>
        </authorList>
    </citation>
    <scope>NUCLEOTIDE SEQUENCE [LARGE SCALE GENOMIC DNA]</scope>
    <source>
        <strain evidence="1 2">I2</strain>
    </source>
</reference>
<evidence type="ECO:0000313" key="1">
    <source>
        <dbReference type="EMBL" id="MBL0886193.1"/>
    </source>
</evidence>
<organism evidence="1 2">
    <name type="scientific">Myceligenerans indicum</name>
    <dbReference type="NCBI Taxonomy" id="2593663"/>
    <lineage>
        <taxon>Bacteria</taxon>
        <taxon>Bacillati</taxon>
        <taxon>Actinomycetota</taxon>
        <taxon>Actinomycetes</taxon>
        <taxon>Micrococcales</taxon>
        <taxon>Promicromonosporaceae</taxon>
        <taxon>Myceligenerans</taxon>
    </lineage>
</organism>
<evidence type="ECO:0000313" key="2">
    <source>
        <dbReference type="Proteomes" id="UP000675409"/>
    </source>
</evidence>
<dbReference type="Proteomes" id="UP000675409">
    <property type="component" value="Unassembled WGS sequence"/>
</dbReference>
<gene>
    <name evidence="1" type="ORF">HGK34_07905</name>
</gene>
<dbReference type="RefSeq" id="WP_201846031.1">
    <property type="nucleotide sequence ID" value="NZ_JABBYC010000009.1"/>
</dbReference>
<protein>
    <submittedName>
        <fullName evidence="1">Uncharacterized protein</fullName>
    </submittedName>
</protein>
<comment type="caution">
    <text evidence="1">The sequence shown here is derived from an EMBL/GenBank/DDBJ whole genome shotgun (WGS) entry which is preliminary data.</text>
</comment>
<proteinExistence type="predicted"/>
<dbReference type="EMBL" id="JABBYC010000009">
    <property type="protein sequence ID" value="MBL0886193.1"/>
    <property type="molecule type" value="Genomic_DNA"/>
</dbReference>
<name>A0ABS1LJ50_9MICO</name>
<sequence>MTTGCDVTDDWDDGAFYSVDPADRPPRRWHQGDRVRRVAGPEILLGSVGTVIEVDIPGMWPIRVHVDNRIGFGKVLCSADELEPE</sequence>
<keyword evidence="2" id="KW-1185">Reference proteome</keyword>
<accession>A0ABS1LJ50</accession>